<sequence length="181" mass="20074">MTDRTKLILLGLVAVALISVGAFFAWYITSNKYEKDLATLTSEYNTQLKKISDKASADMADEIKRHNATQAQLDALDAKHTKENLEHEKANAQLKLDIANGNRKLQFAKAGLATCKLSKDTGDKASSLGNGTEVELSPTVQQDLLDIRNGIQSDQDKLDYLQNYIRVRGWDDGSTIQQTEK</sequence>
<keyword evidence="9" id="KW-1188">Viral release from host cell</keyword>
<evidence type="ECO:0000256" key="8">
    <source>
        <dbReference type="ARBA" id="ARBA00023136"/>
    </source>
</evidence>
<reference evidence="12 13" key="1">
    <citation type="journal article" date="2013" name="BMC Genomics">
        <title>Genomic characterization provides new insight into Salmonella phage diversity.</title>
        <authorList>
            <person name="Moreno Switt A.I."/>
            <person name="Orsi R.H."/>
            <person name="den Bakker H.C."/>
            <person name="Vongkamjan K."/>
            <person name="Altier C."/>
            <person name="Wiedmann M."/>
        </authorList>
    </citation>
    <scope>NUCLEOTIDE SEQUENCE [LARGE SCALE GENOMIC DNA]</scope>
</reference>
<evidence type="ECO:0000256" key="4">
    <source>
        <dbReference type="ARBA" id="ARBA00022852"/>
    </source>
</evidence>
<evidence type="ECO:0000256" key="2">
    <source>
        <dbReference type="ARBA" id="ARBA00022511"/>
    </source>
</evidence>
<dbReference type="InterPro" id="IPR004929">
    <property type="entry name" value="I-spanin"/>
</dbReference>
<dbReference type="KEGG" id="vg:16254567"/>
<evidence type="ECO:0000256" key="1">
    <source>
        <dbReference type="ARBA" id="ARBA00022445"/>
    </source>
</evidence>
<dbReference type="Proteomes" id="UP000014996">
    <property type="component" value="Segment"/>
</dbReference>
<keyword evidence="5" id="KW-1043">Host membrane</keyword>
<proteinExistence type="predicted"/>
<gene>
    <name evidence="12" type="ORF">SP076_00275</name>
</gene>
<evidence type="ECO:0000313" key="12">
    <source>
        <dbReference type="EMBL" id="AGF88386.1"/>
    </source>
</evidence>
<dbReference type="GeneID" id="16254567"/>
<dbReference type="RefSeq" id="YP_008240204.1">
    <property type="nucleotide sequence ID" value="NC_021782.1"/>
</dbReference>
<evidence type="ECO:0000256" key="6">
    <source>
        <dbReference type="ARBA" id="ARBA00022968"/>
    </source>
</evidence>
<feature type="transmembrane region" description="Helical" evidence="11">
    <location>
        <begin position="7"/>
        <end position="28"/>
    </location>
</feature>
<evidence type="ECO:0000256" key="5">
    <source>
        <dbReference type="ARBA" id="ARBA00022870"/>
    </source>
</evidence>
<keyword evidence="13" id="KW-1185">Reference proteome</keyword>
<evidence type="ECO:0000256" key="9">
    <source>
        <dbReference type="ARBA" id="ARBA00023142"/>
    </source>
</evidence>
<feature type="coiled-coil region" evidence="10">
    <location>
        <begin position="68"/>
        <end position="102"/>
    </location>
</feature>
<dbReference type="GO" id="GO:0044659">
    <property type="term" value="P:viral release from host cell by cytolysis"/>
    <property type="evidence" value="ECO:0007669"/>
    <property type="project" value="InterPro"/>
</dbReference>
<keyword evidence="7 11" id="KW-1133">Transmembrane helix</keyword>
<dbReference type="Pfam" id="PF03245">
    <property type="entry name" value="Phage_lysis"/>
    <property type="match status" value="1"/>
</dbReference>
<evidence type="ECO:0000313" key="13">
    <source>
        <dbReference type="Proteomes" id="UP000014996"/>
    </source>
</evidence>
<keyword evidence="8 11" id="KW-0472">Membrane</keyword>
<keyword evidence="10" id="KW-0175">Coiled coil</keyword>
<evidence type="ECO:0000256" key="3">
    <source>
        <dbReference type="ARBA" id="ARBA00022692"/>
    </source>
</evidence>
<keyword evidence="4" id="KW-0204">Cytolysis</keyword>
<keyword evidence="3 11" id="KW-0812">Transmembrane</keyword>
<protein>
    <submittedName>
        <fullName evidence="12">Lysis protein</fullName>
    </submittedName>
</protein>
<organism evidence="12 13">
    <name type="scientific">Salmonella phage FSL SP-076</name>
    <dbReference type="NCBI Taxonomy" id="1173762"/>
    <lineage>
        <taxon>Viruses</taxon>
        <taxon>Duplodnaviria</taxon>
        <taxon>Heunggongvirae</taxon>
        <taxon>Uroviricota</taxon>
        <taxon>Caudoviricetes</taxon>
        <taxon>Schitoviridae</taxon>
        <taxon>Humphriesvirinae</taxon>
        <taxon>Ithacavirus</taxon>
        <taxon>Ithacavirus SP076</taxon>
    </lineage>
</organism>
<evidence type="ECO:0000256" key="11">
    <source>
        <dbReference type="SAM" id="Phobius"/>
    </source>
</evidence>
<name>S4TP37_9CAUD</name>
<dbReference type="OrthoDB" id="21709at10239"/>
<accession>S4TP37</accession>
<evidence type="ECO:0000256" key="7">
    <source>
        <dbReference type="ARBA" id="ARBA00022989"/>
    </source>
</evidence>
<evidence type="ECO:0000256" key="10">
    <source>
        <dbReference type="SAM" id="Coils"/>
    </source>
</evidence>
<keyword evidence="1" id="KW-1030">Host cell inner membrane</keyword>
<keyword evidence="6" id="KW-0735">Signal-anchor</keyword>
<keyword evidence="9" id="KW-0578">Host cell lysis by virus</keyword>
<keyword evidence="2" id="KW-1032">Host cell membrane</keyword>
<dbReference type="EMBL" id="KC139520">
    <property type="protein sequence ID" value="AGF88386.1"/>
    <property type="molecule type" value="Genomic_DNA"/>
</dbReference>